<feature type="region of interest" description="Disordered" evidence="5">
    <location>
        <begin position="1"/>
        <end position="81"/>
    </location>
</feature>
<feature type="domain" description="Major facilitator superfamily (MFS) profile" evidence="7">
    <location>
        <begin position="111"/>
        <end position="544"/>
    </location>
</feature>
<dbReference type="InterPro" id="IPR036259">
    <property type="entry name" value="MFS_trans_sf"/>
</dbReference>
<protein>
    <submittedName>
        <fullName evidence="8">Major facilitator superfamily domain-containing protein</fullName>
    </submittedName>
</protein>
<evidence type="ECO:0000256" key="6">
    <source>
        <dbReference type="SAM" id="Phobius"/>
    </source>
</evidence>
<accession>A0ABR4L1K3</accession>
<evidence type="ECO:0000256" key="4">
    <source>
        <dbReference type="ARBA" id="ARBA00023136"/>
    </source>
</evidence>
<reference evidence="8 9" key="1">
    <citation type="submission" date="2024-07" db="EMBL/GenBank/DDBJ databases">
        <title>Section-level genome sequencing and comparative genomics of Aspergillus sections Usti and Cavernicolus.</title>
        <authorList>
            <consortium name="Lawrence Berkeley National Laboratory"/>
            <person name="Nybo J.L."/>
            <person name="Vesth T.C."/>
            <person name="Theobald S."/>
            <person name="Frisvad J.C."/>
            <person name="Larsen T.O."/>
            <person name="Kjaerboelling I."/>
            <person name="Rothschild-Mancinelli K."/>
            <person name="Lyhne E.K."/>
            <person name="Kogle M.E."/>
            <person name="Barry K."/>
            <person name="Clum A."/>
            <person name="Na H."/>
            <person name="Ledsgaard L."/>
            <person name="Lin J."/>
            <person name="Lipzen A."/>
            <person name="Kuo A."/>
            <person name="Riley R."/>
            <person name="Mondo S."/>
            <person name="LaButti K."/>
            <person name="Haridas S."/>
            <person name="Pangalinan J."/>
            <person name="Salamov A.A."/>
            <person name="Simmons B.A."/>
            <person name="Magnuson J.K."/>
            <person name="Chen J."/>
            <person name="Drula E."/>
            <person name="Henrissat B."/>
            <person name="Wiebenga A."/>
            <person name="Lubbers R.J."/>
            <person name="Gomes A.C."/>
            <person name="Macurrencykelacurrency M.R."/>
            <person name="Stajich J."/>
            <person name="Grigoriev I.V."/>
            <person name="Mortensen U.H."/>
            <person name="De vries R.P."/>
            <person name="Baker S.E."/>
            <person name="Andersen M.R."/>
        </authorList>
    </citation>
    <scope>NUCLEOTIDE SEQUENCE [LARGE SCALE GENOMIC DNA]</scope>
    <source>
        <strain evidence="8 9">CBS 756.74</strain>
    </source>
</reference>
<feature type="transmembrane region" description="Helical" evidence="6">
    <location>
        <begin position="447"/>
        <end position="471"/>
    </location>
</feature>
<feature type="transmembrane region" description="Helical" evidence="6">
    <location>
        <begin position="483"/>
        <end position="503"/>
    </location>
</feature>
<evidence type="ECO:0000256" key="3">
    <source>
        <dbReference type="ARBA" id="ARBA00022989"/>
    </source>
</evidence>
<dbReference type="InterPro" id="IPR020846">
    <property type="entry name" value="MFS_dom"/>
</dbReference>
<feature type="transmembrane region" description="Helical" evidence="6">
    <location>
        <begin position="151"/>
        <end position="170"/>
    </location>
</feature>
<proteinExistence type="predicted"/>
<evidence type="ECO:0000256" key="5">
    <source>
        <dbReference type="SAM" id="MobiDB-lite"/>
    </source>
</evidence>
<dbReference type="Gene3D" id="1.20.1250.20">
    <property type="entry name" value="MFS general substrate transporter like domains"/>
    <property type="match status" value="1"/>
</dbReference>
<gene>
    <name evidence="8" type="ORF">BJX68DRAFT_262933</name>
</gene>
<feature type="compositionally biased region" description="Polar residues" evidence="5">
    <location>
        <begin position="43"/>
        <end position="62"/>
    </location>
</feature>
<keyword evidence="4 6" id="KW-0472">Membrane</keyword>
<feature type="transmembrane region" description="Helical" evidence="6">
    <location>
        <begin position="515"/>
        <end position="539"/>
    </location>
</feature>
<dbReference type="PANTHER" id="PTHR23502">
    <property type="entry name" value="MAJOR FACILITATOR SUPERFAMILY"/>
    <property type="match status" value="1"/>
</dbReference>
<evidence type="ECO:0000313" key="8">
    <source>
        <dbReference type="EMBL" id="KAL2858408.1"/>
    </source>
</evidence>
<dbReference type="CDD" id="cd17323">
    <property type="entry name" value="MFS_Tpo1_MDR_like"/>
    <property type="match status" value="1"/>
</dbReference>
<feature type="transmembrane region" description="Helical" evidence="6">
    <location>
        <begin position="336"/>
        <end position="358"/>
    </location>
</feature>
<evidence type="ECO:0000256" key="2">
    <source>
        <dbReference type="ARBA" id="ARBA00022692"/>
    </source>
</evidence>
<feature type="transmembrane region" description="Helical" evidence="6">
    <location>
        <begin position="378"/>
        <end position="401"/>
    </location>
</feature>
<evidence type="ECO:0000259" key="7">
    <source>
        <dbReference type="PROSITE" id="PS50850"/>
    </source>
</evidence>
<dbReference type="Proteomes" id="UP001610444">
    <property type="component" value="Unassembled WGS sequence"/>
</dbReference>
<evidence type="ECO:0000313" key="9">
    <source>
        <dbReference type="Proteomes" id="UP001610444"/>
    </source>
</evidence>
<dbReference type="PROSITE" id="PS50850">
    <property type="entry name" value="MFS"/>
    <property type="match status" value="1"/>
</dbReference>
<feature type="compositionally biased region" description="Basic and acidic residues" evidence="5">
    <location>
        <begin position="28"/>
        <end position="37"/>
    </location>
</feature>
<dbReference type="EMBL" id="JBFXLR010000005">
    <property type="protein sequence ID" value="KAL2858408.1"/>
    <property type="molecule type" value="Genomic_DNA"/>
</dbReference>
<dbReference type="SUPFAM" id="SSF103473">
    <property type="entry name" value="MFS general substrate transporter"/>
    <property type="match status" value="1"/>
</dbReference>
<name>A0ABR4L1K3_9EURO</name>
<sequence>MARDDDLTSGASSSSRDIDSSLEDDEHEHDRGSEYDRNLSALEKQTTATSGLSLEQRAQSVVSRIRSREPGQTARFSHPLSHTKTTDDVIVDFEGPDDPYRPLNWGFRKKAITTVLYGLTTMGATWASAIYSTGTEGVSSQFGVGEEVSTLGTSLLLFGFGLGPLVWAPLSEVYGRKPAVLAPYFIAACFSFGSATSKDVQTLMLTRFFTGFFGSAPVTNTGGVLSDIWTPEQRGAAIVGYAMAVVGGPVLGPIVGGAITQSYLGWRWTQYITGIMMMFFLTLDILFLDESYPPTLLVYKARRLRFQTGNWALHARHEEWDVTLKELGNKYLLRPFALLTTPICFLVALYASFVYGILYLSLASFPVVFQEVRGWNQVVGALPFLAYLVGILFGACINLANQKFYISRFKANGNRPVPEARLPPMMLGSVVFAAGLFIFGWTSQLSIHWFPSMIGGACMGLGFFTIFQAALNYLIDTFPTVSASAIAANTFLRSVFAGCFPLFATSMFRNLGVPWASSVLGFVAIALIPIPYLFYVFGLRIRKRGKWSRASVYPA</sequence>
<feature type="transmembrane region" description="Helical" evidence="6">
    <location>
        <begin position="271"/>
        <end position="288"/>
    </location>
</feature>
<feature type="transmembrane region" description="Helical" evidence="6">
    <location>
        <begin position="422"/>
        <end position="441"/>
    </location>
</feature>
<dbReference type="RefSeq" id="XP_070903577.1">
    <property type="nucleotide sequence ID" value="XM_071044562.1"/>
</dbReference>
<evidence type="ECO:0000256" key="1">
    <source>
        <dbReference type="ARBA" id="ARBA00004141"/>
    </source>
</evidence>
<dbReference type="InterPro" id="IPR011701">
    <property type="entry name" value="MFS"/>
</dbReference>
<feature type="transmembrane region" description="Helical" evidence="6">
    <location>
        <begin position="111"/>
        <end position="131"/>
    </location>
</feature>
<comment type="caution">
    <text evidence="8">The sequence shown here is derived from an EMBL/GenBank/DDBJ whole genome shotgun (WGS) entry which is preliminary data.</text>
</comment>
<keyword evidence="2 6" id="KW-0812">Transmembrane</keyword>
<dbReference type="GeneID" id="98159726"/>
<feature type="transmembrane region" description="Helical" evidence="6">
    <location>
        <begin position="238"/>
        <end position="259"/>
    </location>
</feature>
<comment type="subcellular location">
    <subcellularLocation>
        <location evidence="1">Membrane</location>
        <topology evidence="1">Multi-pass membrane protein</topology>
    </subcellularLocation>
</comment>
<organism evidence="8 9">
    <name type="scientific">Aspergillus pseudodeflectus</name>
    <dbReference type="NCBI Taxonomy" id="176178"/>
    <lineage>
        <taxon>Eukaryota</taxon>
        <taxon>Fungi</taxon>
        <taxon>Dikarya</taxon>
        <taxon>Ascomycota</taxon>
        <taxon>Pezizomycotina</taxon>
        <taxon>Eurotiomycetes</taxon>
        <taxon>Eurotiomycetidae</taxon>
        <taxon>Eurotiales</taxon>
        <taxon>Aspergillaceae</taxon>
        <taxon>Aspergillus</taxon>
        <taxon>Aspergillus subgen. Nidulantes</taxon>
    </lineage>
</organism>
<keyword evidence="3 6" id="KW-1133">Transmembrane helix</keyword>
<dbReference type="Pfam" id="PF07690">
    <property type="entry name" value="MFS_1"/>
    <property type="match status" value="1"/>
</dbReference>
<keyword evidence="9" id="KW-1185">Reference proteome</keyword>
<dbReference type="PANTHER" id="PTHR23502:SF59">
    <property type="entry name" value="MULTIDRUG TRANSPORTER, PUTATIVE (AFU_ORTHOLOGUE AFUA_1G10370)-RELATED"/>
    <property type="match status" value="1"/>
</dbReference>